<proteinExistence type="predicted"/>
<organism evidence="2 3">
    <name type="scientific">Pleurodeles waltl</name>
    <name type="common">Iberian ribbed newt</name>
    <dbReference type="NCBI Taxonomy" id="8319"/>
    <lineage>
        <taxon>Eukaryota</taxon>
        <taxon>Metazoa</taxon>
        <taxon>Chordata</taxon>
        <taxon>Craniata</taxon>
        <taxon>Vertebrata</taxon>
        <taxon>Euteleostomi</taxon>
        <taxon>Amphibia</taxon>
        <taxon>Batrachia</taxon>
        <taxon>Caudata</taxon>
        <taxon>Salamandroidea</taxon>
        <taxon>Salamandridae</taxon>
        <taxon>Pleurodelinae</taxon>
        <taxon>Pleurodeles</taxon>
    </lineage>
</organism>
<sequence>MGDIYSLCYSGAGGRACSSSRRNGREAASSLDSRTRLLPRSWASLNAVHRRSPGVLCSGSLHGIGGPGNWAAPRGLPNWVPPVLRRADHLVEETRLRPLCRPFFSETRCRPAGSRRPVVGVRVGSSVVVEGFRRGLRQFPAYAGPPPPPRDRYGAELGT</sequence>
<accession>A0AAV7TE08</accession>
<protein>
    <submittedName>
        <fullName evidence="2">Uncharacterized protein</fullName>
    </submittedName>
</protein>
<evidence type="ECO:0000313" key="3">
    <source>
        <dbReference type="Proteomes" id="UP001066276"/>
    </source>
</evidence>
<feature type="region of interest" description="Disordered" evidence="1">
    <location>
        <begin position="140"/>
        <end position="159"/>
    </location>
</feature>
<comment type="caution">
    <text evidence="2">The sequence shown here is derived from an EMBL/GenBank/DDBJ whole genome shotgun (WGS) entry which is preliminary data.</text>
</comment>
<keyword evidence="3" id="KW-1185">Reference proteome</keyword>
<feature type="compositionally biased region" description="Basic and acidic residues" evidence="1">
    <location>
        <begin position="149"/>
        <end position="159"/>
    </location>
</feature>
<evidence type="ECO:0000313" key="2">
    <source>
        <dbReference type="EMBL" id="KAJ1174835.1"/>
    </source>
</evidence>
<dbReference type="AlphaFoldDB" id="A0AAV7TE08"/>
<dbReference type="EMBL" id="JANPWB010000006">
    <property type="protein sequence ID" value="KAJ1174835.1"/>
    <property type="molecule type" value="Genomic_DNA"/>
</dbReference>
<dbReference type="Proteomes" id="UP001066276">
    <property type="component" value="Chromosome 3_2"/>
</dbReference>
<gene>
    <name evidence="2" type="ORF">NDU88_000126</name>
</gene>
<name>A0AAV7TE08_PLEWA</name>
<evidence type="ECO:0000256" key="1">
    <source>
        <dbReference type="SAM" id="MobiDB-lite"/>
    </source>
</evidence>
<reference evidence="2" key="1">
    <citation type="journal article" date="2022" name="bioRxiv">
        <title>Sequencing and chromosome-scale assembly of the giantPleurodeles waltlgenome.</title>
        <authorList>
            <person name="Brown T."/>
            <person name="Elewa A."/>
            <person name="Iarovenko S."/>
            <person name="Subramanian E."/>
            <person name="Araus A.J."/>
            <person name="Petzold A."/>
            <person name="Susuki M."/>
            <person name="Suzuki K.-i.T."/>
            <person name="Hayashi T."/>
            <person name="Toyoda A."/>
            <person name="Oliveira C."/>
            <person name="Osipova E."/>
            <person name="Leigh N.D."/>
            <person name="Simon A."/>
            <person name="Yun M.H."/>
        </authorList>
    </citation>
    <scope>NUCLEOTIDE SEQUENCE</scope>
    <source>
        <strain evidence="2">20211129_DDA</strain>
        <tissue evidence="2">Liver</tissue>
    </source>
</reference>